<evidence type="ECO:0000313" key="2">
    <source>
        <dbReference type="EMBL" id="ASF47848.1"/>
    </source>
</evidence>
<dbReference type="EMBL" id="CP022129">
    <property type="protein sequence ID" value="ASF47848.1"/>
    <property type="molecule type" value="Genomic_DNA"/>
</dbReference>
<dbReference type="Proteomes" id="UP000197019">
    <property type="component" value="Chromosome"/>
</dbReference>
<accession>A0A1Z4C2U5</accession>
<dbReference type="OrthoDB" id="482277at2"/>
<name>A0A1Z4C2U5_9GAMM</name>
<dbReference type="InterPro" id="IPR013024">
    <property type="entry name" value="GGCT-like"/>
</dbReference>
<proteinExistence type="predicted"/>
<evidence type="ECO:0000259" key="1">
    <source>
        <dbReference type="Pfam" id="PF06094"/>
    </source>
</evidence>
<protein>
    <submittedName>
        <fullName evidence="2">Gamma-glutamylcyclotransferase</fullName>
    </submittedName>
</protein>
<sequence length="134" mass="14973">MFMSEFLFVYGSLRADSGSPMAQMLAEVAVYQGHAVMSGRLYEVAGYPGAVESADPAETVHGELYRIVDPSVLLAILDQYEECSAEFAAPQEYIRKRLTVRLAGGSLLRAWCYVYQWEVEGLQRIVSGDYLGYR</sequence>
<dbReference type="GO" id="GO:0016740">
    <property type="term" value="F:transferase activity"/>
    <property type="evidence" value="ECO:0007669"/>
    <property type="project" value="UniProtKB-KW"/>
</dbReference>
<organism evidence="2 3">
    <name type="scientific">Methylovulum psychrotolerans</name>
    <dbReference type="NCBI Taxonomy" id="1704499"/>
    <lineage>
        <taxon>Bacteria</taxon>
        <taxon>Pseudomonadati</taxon>
        <taxon>Pseudomonadota</taxon>
        <taxon>Gammaproteobacteria</taxon>
        <taxon>Methylococcales</taxon>
        <taxon>Methylococcaceae</taxon>
        <taxon>Methylovulum</taxon>
    </lineage>
</organism>
<dbReference type="InterPro" id="IPR036568">
    <property type="entry name" value="GGCT-like_sf"/>
</dbReference>
<dbReference type="SUPFAM" id="SSF110857">
    <property type="entry name" value="Gamma-glutamyl cyclotransferase-like"/>
    <property type="match status" value="1"/>
</dbReference>
<gene>
    <name evidence="2" type="ORF">CEK71_18230</name>
</gene>
<dbReference type="KEGG" id="mpsy:CEK71_18230"/>
<reference evidence="2 3" key="1">
    <citation type="submission" date="2017-06" db="EMBL/GenBank/DDBJ databases">
        <title>Genome Sequencing of the methanotroph Methylovulum psychrotolerants str. HV10-M2 isolated from a high-altitude environment.</title>
        <authorList>
            <person name="Mateos-Rivera A."/>
        </authorList>
    </citation>
    <scope>NUCLEOTIDE SEQUENCE [LARGE SCALE GENOMIC DNA]</scope>
    <source>
        <strain evidence="2 3">HV10_M2</strain>
    </source>
</reference>
<dbReference type="InterPro" id="IPR009288">
    <property type="entry name" value="AIG2-like_dom"/>
</dbReference>
<keyword evidence="2" id="KW-0808">Transferase</keyword>
<feature type="domain" description="Gamma-glutamylcyclotransferase AIG2-like" evidence="1">
    <location>
        <begin position="7"/>
        <end position="130"/>
    </location>
</feature>
<dbReference type="CDD" id="cd06661">
    <property type="entry name" value="GGCT_like"/>
    <property type="match status" value="1"/>
</dbReference>
<keyword evidence="3" id="KW-1185">Reference proteome</keyword>
<evidence type="ECO:0000313" key="3">
    <source>
        <dbReference type="Proteomes" id="UP000197019"/>
    </source>
</evidence>
<dbReference type="Pfam" id="PF06094">
    <property type="entry name" value="GGACT"/>
    <property type="match status" value="1"/>
</dbReference>
<dbReference type="Gene3D" id="3.10.490.10">
    <property type="entry name" value="Gamma-glutamyl cyclotransferase-like"/>
    <property type="match status" value="1"/>
</dbReference>
<dbReference type="AlphaFoldDB" id="A0A1Z4C2U5"/>